<dbReference type="GO" id="GO:0002474">
    <property type="term" value="P:antigen processing and presentation of peptide antigen via MHC class I"/>
    <property type="evidence" value="ECO:0007669"/>
    <property type="project" value="UniProtKB-KW"/>
</dbReference>
<dbReference type="Gene3D" id="2.60.40.10">
    <property type="entry name" value="Immunoglobulins"/>
    <property type="match status" value="1"/>
</dbReference>
<keyword evidence="5" id="KW-0964">Secreted</keyword>
<dbReference type="STRING" id="69293.ENSGACP00000025494"/>
<dbReference type="GO" id="GO:0005576">
    <property type="term" value="C:extracellular region"/>
    <property type="evidence" value="ECO:0007669"/>
    <property type="project" value="UniProtKB-SubCell"/>
</dbReference>
<dbReference type="Ensembl" id="ENSGACT00000025544.1">
    <property type="protein sequence ID" value="ENSGACP00000025494.1"/>
    <property type="gene ID" value="ENSGACG00000019282.1"/>
</dbReference>
<dbReference type="InParanoid" id="G3Q6I4"/>
<evidence type="ECO:0000256" key="4">
    <source>
        <dbReference type="ARBA" id="ARBA00022451"/>
    </source>
</evidence>
<dbReference type="GO" id="GO:0042612">
    <property type="term" value="C:MHC class I protein complex"/>
    <property type="evidence" value="ECO:0007669"/>
    <property type="project" value="UniProtKB-KW"/>
</dbReference>
<organism evidence="10">
    <name type="scientific">Gasterosteus aculeatus</name>
    <name type="common">Three-spined stickleback</name>
    <dbReference type="NCBI Taxonomy" id="69293"/>
    <lineage>
        <taxon>Eukaryota</taxon>
        <taxon>Metazoa</taxon>
        <taxon>Chordata</taxon>
        <taxon>Craniata</taxon>
        <taxon>Vertebrata</taxon>
        <taxon>Euteleostomi</taxon>
        <taxon>Actinopterygii</taxon>
        <taxon>Neopterygii</taxon>
        <taxon>Teleostei</taxon>
        <taxon>Neoteleostei</taxon>
        <taxon>Acanthomorphata</taxon>
        <taxon>Eupercaria</taxon>
        <taxon>Perciformes</taxon>
        <taxon>Cottioidei</taxon>
        <taxon>Gasterosteales</taxon>
        <taxon>Gasterosteidae</taxon>
        <taxon>Gasterosteus</taxon>
    </lineage>
</organism>
<evidence type="ECO:0000256" key="7">
    <source>
        <dbReference type="ARBA" id="ARBA00023319"/>
    </source>
</evidence>
<keyword evidence="6" id="KW-0391">Immunity</keyword>
<feature type="chain" id="PRO_5003450544" description="Beta-2-microglobulin" evidence="8">
    <location>
        <begin position="23"/>
        <end position="120"/>
    </location>
</feature>
<name>G3Q6I4_GASAC</name>
<evidence type="ECO:0000256" key="8">
    <source>
        <dbReference type="SAM" id="SignalP"/>
    </source>
</evidence>
<evidence type="ECO:0000256" key="3">
    <source>
        <dbReference type="ARBA" id="ARBA00018767"/>
    </source>
</evidence>
<reference evidence="10" key="1">
    <citation type="submission" date="2006-01" db="EMBL/GenBank/DDBJ databases">
        <authorList>
            <person name="Lindblad-Toh K."/>
            <person name="Mauceli E."/>
            <person name="Grabherr M."/>
            <person name="Chang J.L."/>
            <person name="Lander E.S."/>
        </authorList>
    </citation>
    <scope>NUCLEOTIDE SEQUENCE [LARGE SCALE GENOMIC DNA]</scope>
</reference>
<dbReference type="InterPro" id="IPR003006">
    <property type="entry name" value="Ig/MHC_CS"/>
</dbReference>
<dbReference type="SMART" id="SM00407">
    <property type="entry name" value="IGc1"/>
    <property type="match status" value="1"/>
</dbReference>
<dbReference type="Pfam" id="PF07654">
    <property type="entry name" value="C1-set"/>
    <property type="match status" value="1"/>
</dbReference>
<dbReference type="PROSITE" id="PS50835">
    <property type="entry name" value="IG_LIKE"/>
    <property type="match status" value="1"/>
</dbReference>
<dbReference type="Bgee" id="ENSGACG00000019282">
    <property type="expression patterns" value="Expressed in intestinal epithelial cell and 13 other cell types or tissues"/>
</dbReference>
<dbReference type="AlphaFoldDB" id="G3Q6I4"/>
<proteinExistence type="inferred from homology"/>
<evidence type="ECO:0000256" key="2">
    <source>
        <dbReference type="ARBA" id="ARBA00009564"/>
    </source>
</evidence>
<keyword evidence="7" id="KW-0393">Immunoglobulin domain</keyword>
<evidence type="ECO:0000256" key="1">
    <source>
        <dbReference type="ARBA" id="ARBA00004613"/>
    </source>
</evidence>
<dbReference type="InterPro" id="IPR007110">
    <property type="entry name" value="Ig-like_dom"/>
</dbReference>
<feature type="signal peptide" evidence="8">
    <location>
        <begin position="1"/>
        <end position="22"/>
    </location>
</feature>
<dbReference type="PANTHER" id="PTHR19944">
    <property type="entry name" value="MHC CLASS II-RELATED"/>
    <property type="match status" value="1"/>
</dbReference>
<feature type="domain" description="Ig-like" evidence="9">
    <location>
        <begin position="28"/>
        <end position="120"/>
    </location>
</feature>
<dbReference type="InterPro" id="IPR036179">
    <property type="entry name" value="Ig-like_dom_sf"/>
</dbReference>
<comment type="similarity">
    <text evidence="2">Belongs to the beta-2-microglobulin family.</text>
</comment>
<evidence type="ECO:0000313" key="10">
    <source>
        <dbReference type="Ensembl" id="ENSGACP00000025494.1"/>
    </source>
</evidence>
<dbReference type="SUPFAM" id="SSF48726">
    <property type="entry name" value="Immunoglobulin"/>
    <property type="match status" value="1"/>
</dbReference>
<dbReference type="PANTHER" id="PTHR19944:SF62">
    <property type="entry name" value="BETA-2-MICROGLOBULIN"/>
    <property type="match status" value="1"/>
</dbReference>
<evidence type="ECO:0000256" key="6">
    <source>
        <dbReference type="ARBA" id="ARBA00022859"/>
    </source>
</evidence>
<dbReference type="PROSITE" id="PS00290">
    <property type="entry name" value="IG_MHC"/>
    <property type="match status" value="1"/>
</dbReference>
<dbReference type="InterPro" id="IPR003597">
    <property type="entry name" value="Ig_C1-set"/>
</dbReference>
<keyword evidence="4" id="KW-0490">MHC I</keyword>
<dbReference type="FunCoup" id="G3Q6I4">
    <property type="interactions" value="500"/>
</dbReference>
<keyword evidence="8" id="KW-0732">Signal</keyword>
<comment type="subcellular location">
    <subcellularLocation>
        <location evidence="1">Secreted</location>
    </subcellularLocation>
</comment>
<reference evidence="10" key="2">
    <citation type="submission" date="2024-04" db="UniProtKB">
        <authorList>
            <consortium name="Ensembl"/>
        </authorList>
    </citation>
    <scope>IDENTIFICATION</scope>
</reference>
<sequence length="120" mass="13826">RRTLITTNKFDSLLVLLLQIHAFLESPPKVQVYSHNPGEFDQENTLICHVSGFHPPDITIQLMKDGVELPNAKLTDLAFKQGWRFVLTKHVTFTPRRGEKYTCKVTHGTTVRDYAWESNM</sequence>
<dbReference type="InterPro" id="IPR013783">
    <property type="entry name" value="Ig-like_fold"/>
</dbReference>
<dbReference type="InterPro" id="IPR050160">
    <property type="entry name" value="MHC/Immunoglobulin"/>
</dbReference>
<accession>G3Q6I4</accession>
<evidence type="ECO:0000259" key="9">
    <source>
        <dbReference type="PROSITE" id="PS50835"/>
    </source>
</evidence>
<protein>
    <recommendedName>
        <fullName evidence="3">Beta-2-microglobulin</fullName>
    </recommendedName>
</protein>
<evidence type="ECO:0000256" key="5">
    <source>
        <dbReference type="ARBA" id="ARBA00022525"/>
    </source>
</evidence>